<feature type="transmembrane region" description="Helical" evidence="6">
    <location>
        <begin position="388"/>
        <end position="405"/>
    </location>
</feature>
<dbReference type="PANTHER" id="PTHR30250:SF11">
    <property type="entry name" value="O-ANTIGEN TRANSPORTER-RELATED"/>
    <property type="match status" value="1"/>
</dbReference>
<accession>A0A345UG91</accession>
<feature type="transmembrane region" description="Helical" evidence="6">
    <location>
        <begin position="14"/>
        <end position="37"/>
    </location>
</feature>
<keyword evidence="2" id="KW-1003">Cell membrane</keyword>
<sequence length="493" mass="54967">MAVSRIKELFSDSVVYGLSSVVARFINYLLVPFYTMYFNPAEYGIVGLVYAAIMFLGVLYTFGMESAYIRYAKGSDTDDKKVFVTLQLSLLAVASVLGALLYFAGKPLLLPLMSLDFDGGARLFVLMLSILWLDSLTIVPYAHLRIVRQSWVYAVIKLLNVLINVSLNLYLVIVQGWGIEAIFISNIIASGSAVLLLIIACRHMYAGKPELAVLKTALIFGLPYVPNGIGFAINEVIDRFFLVRMDEAAIEAIYGHPYTADEITGIYNACYKIAVFMLLGVQMFRLAWQPFFMRYAEAKDSSDLFGAVFFYFNLACGAIFLTVGIFAKQIVALQVPVLGGTLIDSRYWSGLEIVPYLLLAYWFQGWFINFSAGIFIKDQTLKFPRITLYGAVITLGGNIILVPYFGMVGSAVATLLCYGFMSMLAYGYAQKYYPVNYPLKSVIFIMLSMVGLVFLSAIHVILPVQELFWKIILFGTGTLLLLAVLLRFRSNAL</sequence>
<reference evidence="7 8" key="1">
    <citation type="submission" date="2018-03" db="EMBL/GenBank/DDBJ databases">
        <title>Phenotypic and genomic properties of Cyclonatronum proteinivorum gen. nov., sp. nov., a haloalkaliphilic bacteroidete from soda lakes possessing Na+-translocating rhodopsin.</title>
        <authorList>
            <person name="Toshchakov S.V."/>
            <person name="Korzhenkov A."/>
            <person name="Samarov N.I."/>
            <person name="Kublanov I.V."/>
            <person name="Muntyan M.S."/>
            <person name="Sorokin D.Y."/>
        </authorList>
    </citation>
    <scope>NUCLEOTIDE SEQUENCE [LARGE SCALE GENOMIC DNA]</scope>
    <source>
        <strain evidence="7 8">Omega</strain>
    </source>
</reference>
<evidence type="ECO:0000256" key="1">
    <source>
        <dbReference type="ARBA" id="ARBA00004651"/>
    </source>
</evidence>
<proteinExistence type="predicted"/>
<feature type="transmembrane region" description="Helical" evidence="6">
    <location>
        <begin position="308"/>
        <end position="333"/>
    </location>
</feature>
<dbReference type="Pfam" id="PF13440">
    <property type="entry name" value="Polysacc_synt_3"/>
    <property type="match status" value="1"/>
</dbReference>
<dbReference type="EMBL" id="CP027806">
    <property type="protein sequence ID" value="AXI99492.1"/>
    <property type="molecule type" value="Genomic_DNA"/>
</dbReference>
<keyword evidence="5 6" id="KW-0472">Membrane</keyword>
<feature type="transmembrane region" description="Helical" evidence="6">
    <location>
        <begin position="123"/>
        <end position="144"/>
    </location>
</feature>
<dbReference type="AlphaFoldDB" id="A0A345UG91"/>
<feature type="transmembrane region" description="Helical" evidence="6">
    <location>
        <begin position="179"/>
        <end position="200"/>
    </location>
</feature>
<feature type="transmembrane region" description="Helical" evidence="6">
    <location>
        <begin position="353"/>
        <end position="376"/>
    </location>
</feature>
<dbReference type="RefSeq" id="WP_114982734.1">
    <property type="nucleotide sequence ID" value="NZ_CP027806.1"/>
</dbReference>
<evidence type="ECO:0000313" key="7">
    <source>
        <dbReference type="EMBL" id="AXI99492.1"/>
    </source>
</evidence>
<dbReference type="OrthoDB" id="9814608at2"/>
<protein>
    <submittedName>
        <fullName evidence="7">Membrane protein involved in the export of O-antigen and teichoic acid</fullName>
    </submittedName>
</protein>
<evidence type="ECO:0000256" key="6">
    <source>
        <dbReference type="SAM" id="Phobius"/>
    </source>
</evidence>
<keyword evidence="4 6" id="KW-1133">Transmembrane helix</keyword>
<feature type="transmembrane region" description="Helical" evidence="6">
    <location>
        <begin position="266"/>
        <end position="288"/>
    </location>
</feature>
<evidence type="ECO:0000256" key="5">
    <source>
        <dbReference type="ARBA" id="ARBA00023136"/>
    </source>
</evidence>
<organism evidence="7 8">
    <name type="scientific">Cyclonatronum proteinivorum</name>
    <dbReference type="NCBI Taxonomy" id="1457365"/>
    <lineage>
        <taxon>Bacteria</taxon>
        <taxon>Pseudomonadati</taxon>
        <taxon>Balneolota</taxon>
        <taxon>Balneolia</taxon>
        <taxon>Balneolales</taxon>
        <taxon>Cyclonatronaceae</taxon>
        <taxon>Cyclonatronum</taxon>
    </lineage>
</organism>
<dbReference type="Proteomes" id="UP000254808">
    <property type="component" value="Chromosome"/>
</dbReference>
<dbReference type="GO" id="GO:0005886">
    <property type="term" value="C:plasma membrane"/>
    <property type="evidence" value="ECO:0007669"/>
    <property type="project" value="UniProtKB-SubCell"/>
</dbReference>
<evidence type="ECO:0000256" key="3">
    <source>
        <dbReference type="ARBA" id="ARBA00022692"/>
    </source>
</evidence>
<name>A0A345UG91_9BACT</name>
<keyword evidence="3 6" id="KW-0812">Transmembrane</keyword>
<dbReference type="PANTHER" id="PTHR30250">
    <property type="entry name" value="PST FAMILY PREDICTED COLANIC ACID TRANSPORTER"/>
    <property type="match status" value="1"/>
</dbReference>
<comment type="subcellular location">
    <subcellularLocation>
        <location evidence="1">Cell membrane</location>
        <topology evidence="1">Multi-pass membrane protein</topology>
    </subcellularLocation>
</comment>
<feature type="transmembrane region" description="Helical" evidence="6">
    <location>
        <begin position="151"/>
        <end position="173"/>
    </location>
</feature>
<feature type="transmembrane region" description="Helical" evidence="6">
    <location>
        <begin position="468"/>
        <end position="488"/>
    </location>
</feature>
<dbReference type="InterPro" id="IPR050833">
    <property type="entry name" value="Poly_Biosynth_Transport"/>
</dbReference>
<keyword evidence="8" id="KW-1185">Reference proteome</keyword>
<feature type="transmembrane region" description="Helical" evidence="6">
    <location>
        <begin position="82"/>
        <end position="103"/>
    </location>
</feature>
<evidence type="ECO:0000256" key="2">
    <source>
        <dbReference type="ARBA" id="ARBA00022475"/>
    </source>
</evidence>
<feature type="transmembrane region" description="Helical" evidence="6">
    <location>
        <begin position="43"/>
        <end position="62"/>
    </location>
</feature>
<evidence type="ECO:0000313" key="8">
    <source>
        <dbReference type="Proteomes" id="UP000254808"/>
    </source>
</evidence>
<feature type="transmembrane region" description="Helical" evidence="6">
    <location>
        <begin position="441"/>
        <end position="462"/>
    </location>
</feature>
<dbReference type="KEGG" id="cprv:CYPRO_0205"/>
<feature type="transmembrane region" description="Helical" evidence="6">
    <location>
        <begin position="212"/>
        <end position="233"/>
    </location>
</feature>
<feature type="transmembrane region" description="Helical" evidence="6">
    <location>
        <begin position="411"/>
        <end position="429"/>
    </location>
</feature>
<gene>
    <name evidence="7" type="ORF">CYPRO_0205</name>
</gene>
<evidence type="ECO:0000256" key="4">
    <source>
        <dbReference type="ARBA" id="ARBA00022989"/>
    </source>
</evidence>